<evidence type="ECO:0000313" key="1">
    <source>
        <dbReference type="EMBL" id="MDB1122433.1"/>
    </source>
</evidence>
<name>A0ABT4YLR0_9VIBR</name>
<comment type="caution">
    <text evidence="1">The sequence shown here is derived from an EMBL/GenBank/DDBJ whole genome shotgun (WGS) entry which is preliminary data.</text>
</comment>
<dbReference type="EMBL" id="JAQLOI010000001">
    <property type="protein sequence ID" value="MDB1122433.1"/>
    <property type="molecule type" value="Genomic_DNA"/>
</dbReference>
<reference evidence="1 2" key="1">
    <citation type="submission" date="2023-01" db="EMBL/GenBank/DDBJ databases">
        <title>Vibrio sp. KJ40-1 sp.nov, isolated from marine algae.</title>
        <authorList>
            <person name="Butt M."/>
            <person name="Kim J.M.J."/>
            <person name="Jeon C.O.C."/>
        </authorList>
    </citation>
    <scope>NUCLEOTIDE SEQUENCE [LARGE SCALE GENOMIC DNA]</scope>
    <source>
        <strain evidence="1 2">KJ40-1</strain>
    </source>
</reference>
<sequence>MGAVEQGIEYYLSKEDKLGKEQKNKTDSYFGNMFHNEYKINQIRHQWNKDTYSLEDDMILDFSFELTFEPKKLIIGIPIWDKVGNSITSFNSDYKCTKIFNGNYKVSGQFKTKCYFNPNQYGSVFVVVDGSEFIYRDRNEDFLVSNKERVFGYVTLPHEWIVNE</sequence>
<protein>
    <submittedName>
        <fullName evidence="1">Uncharacterized protein</fullName>
    </submittedName>
</protein>
<keyword evidence="2" id="KW-1185">Reference proteome</keyword>
<dbReference type="RefSeq" id="WP_272132172.1">
    <property type="nucleotide sequence ID" value="NZ_JAQLOI010000001.1"/>
</dbReference>
<proteinExistence type="predicted"/>
<evidence type="ECO:0000313" key="2">
    <source>
        <dbReference type="Proteomes" id="UP001210678"/>
    </source>
</evidence>
<organism evidence="1 2">
    <name type="scientific">Vibrio algarum</name>
    <dbReference type="NCBI Taxonomy" id="3020714"/>
    <lineage>
        <taxon>Bacteria</taxon>
        <taxon>Pseudomonadati</taxon>
        <taxon>Pseudomonadota</taxon>
        <taxon>Gammaproteobacteria</taxon>
        <taxon>Vibrionales</taxon>
        <taxon>Vibrionaceae</taxon>
        <taxon>Vibrio</taxon>
    </lineage>
</organism>
<accession>A0ABT4YLR0</accession>
<dbReference type="Gene3D" id="2.70.50.60">
    <property type="entry name" value="abc- transporter (atp binding component) like domain"/>
    <property type="match status" value="1"/>
</dbReference>
<dbReference type="Proteomes" id="UP001210678">
    <property type="component" value="Unassembled WGS sequence"/>
</dbReference>
<gene>
    <name evidence="1" type="ORF">PGX00_01200</name>
</gene>